<evidence type="ECO:0000313" key="2">
    <source>
        <dbReference type="Proteomes" id="UP000249754"/>
    </source>
</evidence>
<proteinExistence type="predicted"/>
<sequence>MARSWYAYNGVGDPVTLSSYNFAFSKPACITGGRLCAIYATGTGVNPTVISANLRGYIADVQLTLTARPDGSSLVKKYAYGKA</sequence>
<comment type="caution">
    <text evidence="1">The sequence shown here is derived from an EMBL/GenBank/DDBJ whole genome shotgun (WGS) entry which is preliminary data.</text>
</comment>
<dbReference type="EMBL" id="QLLR01000002">
    <property type="protein sequence ID" value="RAJ35446.1"/>
    <property type="molecule type" value="Genomic_DNA"/>
</dbReference>
<protein>
    <submittedName>
        <fullName evidence="1">Uncharacterized protein</fullName>
    </submittedName>
</protein>
<dbReference type="OrthoDB" id="769564at2"/>
<accession>A0A327T1C0</accession>
<dbReference type="AlphaFoldDB" id="A0A327T1C0"/>
<name>A0A327T1C0_9SPHI</name>
<evidence type="ECO:0000313" key="1">
    <source>
        <dbReference type="EMBL" id="RAJ35446.1"/>
    </source>
</evidence>
<reference evidence="1 2" key="1">
    <citation type="submission" date="2018-06" db="EMBL/GenBank/DDBJ databases">
        <title>Genomic Encyclopedia of Archaeal and Bacterial Type Strains, Phase II (KMG-II): from individual species to whole genera.</title>
        <authorList>
            <person name="Goeker M."/>
        </authorList>
    </citation>
    <scope>NUCLEOTIDE SEQUENCE [LARGE SCALE GENOMIC DNA]</scope>
    <source>
        <strain evidence="1 2">DSM 14825</strain>
    </source>
</reference>
<dbReference type="Proteomes" id="UP000249754">
    <property type="component" value="Unassembled WGS sequence"/>
</dbReference>
<dbReference type="RefSeq" id="WP_111632329.1">
    <property type="nucleotide sequence ID" value="NZ_QLLR01000002.1"/>
</dbReference>
<gene>
    <name evidence="1" type="ORF">LY11_00689</name>
</gene>
<organism evidence="1 2">
    <name type="scientific">Pedobacter cryoconitis</name>
    <dbReference type="NCBI Taxonomy" id="188932"/>
    <lineage>
        <taxon>Bacteria</taxon>
        <taxon>Pseudomonadati</taxon>
        <taxon>Bacteroidota</taxon>
        <taxon>Sphingobacteriia</taxon>
        <taxon>Sphingobacteriales</taxon>
        <taxon>Sphingobacteriaceae</taxon>
        <taxon>Pedobacter</taxon>
    </lineage>
</organism>